<keyword evidence="1" id="KW-0732">Signal</keyword>
<proteinExistence type="predicted"/>
<accession>A0A2S6ARA4</accession>
<organism evidence="3 4">
    <name type="scientific">Nocardia nova</name>
    <dbReference type="NCBI Taxonomy" id="37330"/>
    <lineage>
        <taxon>Bacteria</taxon>
        <taxon>Bacillati</taxon>
        <taxon>Actinomycetota</taxon>
        <taxon>Actinomycetes</taxon>
        <taxon>Mycobacteriales</taxon>
        <taxon>Nocardiaceae</taxon>
        <taxon>Nocardia</taxon>
    </lineage>
</organism>
<feature type="domain" description="DUF4189" evidence="2">
    <location>
        <begin position="42"/>
        <end position="117"/>
    </location>
</feature>
<feature type="signal peptide" evidence="1">
    <location>
        <begin position="1"/>
        <end position="37"/>
    </location>
</feature>
<evidence type="ECO:0000313" key="3">
    <source>
        <dbReference type="EMBL" id="PPJ37797.1"/>
    </source>
</evidence>
<evidence type="ECO:0000256" key="1">
    <source>
        <dbReference type="SAM" id="SignalP"/>
    </source>
</evidence>
<dbReference type="Pfam" id="PF13827">
    <property type="entry name" value="DUF4189"/>
    <property type="match status" value="1"/>
</dbReference>
<evidence type="ECO:0000259" key="2">
    <source>
        <dbReference type="Pfam" id="PF13827"/>
    </source>
</evidence>
<reference evidence="3 4" key="1">
    <citation type="submission" date="2018-02" db="EMBL/GenBank/DDBJ databases">
        <title>8 Nocardia nova and 1 Nocardia cyriacigeorgica strain used for evolution to TMP-SMX.</title>
        <authorList>
            <person name="Mehta H."/>
            <person name="Weng J."/>
            <person name="Shamoo Y."/>
        </authorList>
    </citation>
    <scope>NUCLEOTIDE SEQUENCE [LARGE SCALE GENOMIC DNA]</scope>
    <source>
        <strain evidence="3 4">MDA3139</strain>
    </source>
</reference>
<dbReference type="AlphaFoldDB" id="A0A2S6ARA4"/>
<dbReference type="Proteomes" id="UP000239874">
    <property type="component" value="Unassembled WGS sequence"/>
</dbReference>
<comment type="caution">
    <text evidence="3">The sequence shown here is derived from an EMBL/GenBank/DDBJ whole genome shotgun (WGS) entry which is preliminary data.</text>
</comment>
<feature type="chain" id="PRO_5015435816" description="DUF4189 domain-containing protein" evidence="1">
    <location>
        <begin position="38"/>
        <end position="149"/>
    </location>
</feature>
<name>A0A2S6ARA4_9NOCA</name>
<dbReference type="InterPro" id="IPR025240">
    <property type="entry name" value="DUF4189"/>
</dbReference>
<gene>
    <name evidence="3" type="ORF">C5E45_14300</name>
</gene>
<protein>
    <recommendedName>
        <fullName evidence="2">DUF4189 domain-containing protein</fullName>
    </recommendedName>
</protein>
<dbReference type="EMBL" id="PSZC01000008">
    <property type="protein sequence ID" value="PPJ37797.1"/>
    <property type="molecule type" value="Genomic_DNA"/>
</dbReference>
<evidence type="ECO:0000313" key="4">
    <source>
        <dbReference type="Proteomes" id="UP000239874"/>
    </source>
</evidence>
<sequence>MDSRMSHMFTRRVRSAVVAAVAGAGFAVAGAAGSAQADGDLHGAIAYSDSSGVVAAATNFADAPSADAAARAHCGRGDCRVILDFSNGCGAVAQGADGRIAVGWGPTQVEAEKQARDFLGPSAPPFPDLGSASPRPANIALSSCTANAH</sequence>